<keyword evidence="9 10" id="KW-0961">Cell wall biogenesis/degradation</keyword>
<dbReference type="InterPro" id="IPR005762">
    <property type="entry name" value="MurD"/>
</dbReference>
<keyword evidence="4 9" id="KW-0436">Ligase</keyword>
<comment type="pathway">
    <text evidence="2 9 10">Cell wall biogenesis; peptidoglycan biosynthesis.</text>
</comment>
<comment type="function">
    <text evidence="9 10">Cell wall formation. Catalyzes the addition of glutamate to the nucleotide precursor UDP-N-acetylmuramoyl-L-alanine (UMA).</text>
</comment>
<dbReference type="Pfam" id="PF02875">
    <property type="entry name" value="Mur_ligase_C"/>
    <property type="match status" value="1"/>
</dbReference>
<evidence type="ECO:0000256" key="1">
    <source>
        <dbReference type="ARBA" id="ARBA00004496"/>
    </source>
</evidence>
<keyword evidence="8 9" id="KW-0131">Cell cycle</keyword>
<evidence type="ECO:0000256" key="10">
    <source>
        <dbReference type="RuleBase" id="RU003664"/>
    </source>
</evidence>
<dbReference type="GO" id="GO:0051301">
    <property type="term" value="P:cell division"/>
    <property type="evidence" value="ECO:0007669"/>
    <property type="project" value="UniProtKB-KW"/>
</dbReference>
<dbReference type="PANTHER" id="PTHR43692:SF1">
    <property type="entry name" value="UDP-N-ACETYLMURAMOYLALANINE--D-GLUTAMATE LIGASE"/>
    <property type="match status" value="1"/>
</dbReference>
<dbReference type="GO" id="GO:0071555">
    <property type="term" value="P:cell wall organization"/>
    <property type="evidence" value="ECO:0007669"/>
    <property type="project" value="UniProtKB-KW"/>
</dbReference>
<evidence type="ECO:0000256" key="6">
    <source>
        <dbReference type="ARBA" id="ARBA00022741"/>
    </source>
</evidence>
<name>A0A1F7XVN2_9BACT</name>
<dbReference type="UniPathway" id="UPA00219"/>
<evidence type="ECO:0000256" key="9">
    <source>
        <dbReference type="HAMAP-Rule" id="MF_00639"/>
    </source>
</evidence>
<keyword evidence="5 9" id="KW-0132">Cell division</keyword>
<evidence type="ECO:0000313" key="13">
    <source>
        <dbReference type="EMBL" id="OGM19020.1"/>
    </source>
</evidence>
<keyword evidence="3 9" id="KW-0963">Cytoplasm</keyword>
<keyword evidence="6 9" id="KW-0547">Nucleotide-binding</keyword>
<evidence type="ECO:0000256" key="3">
    <source>
        <dbReference type="ARBA" id="ARBA00022490"/>
    </source>
</evidence>
<dbReference type="Gene3D" id="3.40.50.720">
    <property type="entry name" value="NAD(P)-binding Rossmann-like Domain"/>
    <property type="match status" value="1"/>
</dbReference>
<dbReference type="HAMAP" id="MF_00639">
    <property type="entry name" value="MurD"/>
    <property type="match status" value="1"/>
</dbReference>
<keyword evidence="9 10" id="KW-0133">Cell shape</keyword>
<dbReference type="Pfam" id="PF08245">
    <property type="entry name" value="Mur_ligase_M"/>
    <property type="match status" value="1"/>
</dbReference>
<dbReference type="GO" id="GO:0005737">
    <property type="term" value="C:cytoplasm"/>
    <property type="evidence" value="ECO:0007669"/>
    <property type="project" value="UniProtKB-SubCell"/>
</dbReference>
<evidence type="ECO:0000256" key="5">
    <source>
        <dbReference type="ARBA" id="ARBA00022618"/>
    </source>
</evidence>
<dbReference type="EMBL" id="MGGD01000082">
    <property type="protein sequence ID" value="OGM19020.1"/>
    <property type="molecule type" value="Genomic_DNA"/>
</dbReference>
<dbReference type="InterPro" id="IPR018109">
    <property type="entry name" value="Folylpolyglutamate_synth_CS"/>
</dbReference>
<dbReference type="PANTHER" id="PTHR43692">
    <property type="entry name" value="UDP-N-ACETYLMURAMOYLALANINE--D-GLUTAMATE LIGASE"/>
    <property type="match status" value="1"/>
</dbReference>
<dbReference type="NCBIfam" id="TIGR01087">
    <property type="entry name" value="murD"/>
    <property type="match status" value="1"/>
</dbReference>
<comment type="similarity">
    <text evidence="9">Belongs to the MurCDEF family.</text>
</comment>
<dbReference type="InterPro" id="IPR013221">
    <property type="entry name" value="Mur_ligase_cen"/>
</dbReference>
<feature type="domain" description="Mur ligase central" evidence="12">
    <location>
        <begin position="113"/>
        <end position="288"/>
    </location>
</feature>
<reference evidence="13 14" key="1">
    <citation type="journal article" date="2016" name="Nat. Commun.">
        <title>Thousands of microbial genomes shed light on interconnected biogeochemical processes in an aquifer system.</title>
        <authorList>
            <person name="Anantharaman K."/>
            <person name="Brown C.T."/>
            <person name="Hug L.A."/>
            <person name="Sharon I."/>
            <person name="Castelle C.J."/>
            <person name="Probst A.J."/>
            <person name="Thomas B.C."/>
            <person name="Singh A."/>
            <person name="Wilkins M.J."/>
            <person name="Karaoz U."/>
            <person name="Brodie E.L."/>
            <person name="Williams K.H."/>
            <person name="Hubbard S.S."/>
            <person name="Banfield J.F."/>
        </authorList>
    </citation>
    <scope>NUCLEOTIDE SEQUENCE [LARGE SCALE GENOMIC DNA]</scope>
</reference>
<dbReference type="GO" id="GO:0008764">
    <property type="term" value="F:UDP-N-acetylmuramoylalanine-D-glutamate ligase activity"/>
    <property type="evidence" value="ECO:0007669"/>
    <property type="project" value="UniProtKB-UniRule"/>
</dbReference>
<keyword evidence="9 10" id="KW-0573">Peptidoglycan synthesis</keyword>
<dbReference type="Pfam" id="PF21799">
    <property type="entry name" value="MurD-like_N"/>
    <property type="match status" value="1"/>
</dbReference>
<dbReference type="InterPro" id="IPR036565">
    <property type="entry name" value="Mur-like_cat_sf"/>
</dbReference>
<feature type="binding site" evidence="9">
    <location>
        <begin position="115"/>
        <end position="121"/>
    </location>
    <ligand>
        <name>ATP</name>
        <dbReference type="ChEBI" id="CHEBI:30616"/>
    </ligand>
</feature>
<proteinExistence type="inferred from homology"/>
<organism evidence="13 14">
    <name type="scientific">Candidatus Woesebacteria bacterium RIFCSPHIGHO2_01_FULL_38_26b</name>
    <dbReference type="NCBI Taxonomy" id="1802491"/>
    <lineage>
        <taxon>Bacteria</taxon>
        <taxon>Candidatus Woeseibacteriota</taxon>
    </lineage>
</organism>
<dbReference type="GO" id="GO:0004326">
    <property type="term" value="F:tetrahydrofolylpolyglutamate synthase activity"/>
    <property type="evidence" value="ECO:0007669"/>
    <property type="project" value="InterPro"/>
</dbReference>
<keyword evidence="7 9" id="KW-0067">ATP-binding</keyword>
<dbReference type="EC" id="6.3.2.9" evidence="9 10"/>
<dbReference type="GO" id="GO:0009252">
    <property type="term" value="P:peptidoglycan biosynthetic process"/>
    <property type="evidence" value="ECO:0007669"/>
    <property type="project" value="UniProtKB-UniRule"/>
</dbReference>
<evidence type="ECO:0000256" key="8">
    <source>
        <dbReference type="ARBA" id="ARBA00023306"/>
    </source>
</evidence>
<evidence type="ECO:0000256" key="7">
    <source>
        <dbReference type="ARBA" id="ARBA00022840"/>
    </source>
</evidence>
<dbReference type="AlphaFoldDB" id="A0A1F7XVN2"/>
<evidence type="ECO:0000256" key="2">
    <source>
        <dbReference type="ARBA" id="ARBA00004752"/>
    </source>
</evidence>
<sequence length="457" mass="51653">MINFKNKKVAILGWGINGSDAANYLLEQGAKITIFDEKERKEFDFSDFDIKQSKLILGRQYLREGLSNFDFIFRAPGVYRYLPEIIEAEKKGVVVTSVVKLFFDLCPARIIGVTGTKGKGTTSTLIYQILKKDGKDVYLAGNIGAPILELLPKLNSSSLVVLELSSFQLIDMTKSPHLAVVLNITEDHMDWHKDRDEYVKSKINIVKFQNEDDYAVLNYDYETSKDFSKYTKAEIKYLSTKRKVEGCYVKDVYFILEVGSRMYEVGETKNLLLRGKHNWENVCAAACASYLADASIDSIKQSVFSFKGLEHRLELVAEVKGIKFYNDSFSTNPQTTIAAIRSFEESLTLILGGSDKGLNYDEMGKEIAKRKNIRNIVLIGEISNFIKKSIDKAKYNGEILKLGKTDIEKVVETCFEITPKGGVILLSPATASFDMFGNYKERGKKFKEAVKRLKITE</sequence>
<accession>A0A1F7XVN2</accession>
<dbReference type="SUPFAM" id="SSF51984">
    <property type="entry name" value="MurCD N-terminal domain"/>
    <property type="match status" value="1"/>
</dbReference>
<dbReference type="Gene3D" id="3.90.190.20">
    <property type="entry name" value="Mur ligase, C-terminal domain"/>
    <property type="match status" value="1"/>
</dbReference>
<dbReference type="InterPro" id="IPR004101">
    <property type="entry name" value="Mur_ligase_C"/>
</dbReference>
<dbReference type="PROSITE" id="PS01011">
    <property type="entry name" value="FOLYLPOLYGLU_SYNT_1"/>
    <property type="match status" value="1"/>
</dbReference>
<evidence type="ECO:0000256" key="4">
    <source>
        <dbReference type="ARBA" id="ARBA00022598"/>
    </source>
</evidence>
<dbReference type="GO" id="GO:0005524">
    <property type="term" value="F:ATP binding"/>
    <property type="evidence" value="ECO:0007669"/>
    <property type="project" value="UniProtKB-UniRule"/>
</dbReference>
<protein>
    <recommendedName>
        <fullName evidence="9 10">UDP-N-acetylmuramoylalanine--D-glutamate ligase</fullName>
        <ecNumber evidence="9 10">6.3.2.9</ecNumber>
    </recommendedName>
    <alternativeName>
        <fullName evidence="9">D-glutamic acid-adding enzyme</fullName>
    </alternativeName>
    <alternativeName>
        <fullName evidence="9">UDP-N-acetylmuramoyl-L-alanyl-D-glutamate synthetase</fullName>
    </alternativeName>
</protein>
<dbReference type="Gene3D" id="3.40.1190.10">
    <property type="entry name" value="Mur-like, catalytic domain"/>
    <property type="match status" value="1"/>
</dbReference>
<feature type="domain" description="Mur ligase C-terminal" evidence="11">
    <location>
        <begin position="311"/>
        <end position="429"/>
    </location>
</feature>
<evidence type="ECO:0000259" key="12">
    <source>
        <dbReference type="Pfam" id="PF08245"/>
    </source>
</evidence>
<dbReference type="InterPro" id="IPR036615">
    <property type="entry name" value="Mur_ligase_C_dom_sf"/>
</dbReference>
<dbReference type="GO" id="GO:0008360">
    <property type="term" value="P:regulation of cell shape"/>
    <property type="evidence" value="ECO:0007669"/>
    <property type="project" value="UniProtKB-KW"/>
</dbReference>
<comment type="subcellular location">
    <subcellularLocation>
        <location evidence="1 9 10">Cytoplasm</location>
    </subcellularLocation>
</comment>
<comment type="caution">
    <text evidence="13">The sequence shown here is derived from an EMBL/GenBank/DDBJ whole genome shotgun (WGS) entry which is preliminary data.</text>
</comment>
<evidence type="ECO:0000259" key="11">
    <source>
        <dbReference type="Pfam" id="PF02875"/>
    </source>
</evidence>
<dbReference type="SUPFAM" id="SSF53623">
    <property type="entry name" value="MurD-like peptide ligases, catalytic domain"/>
    <property type="match status" value="1"/>
</dbReference>
<evidence type="ECO:0000313" key="14">
    <source>
        <dbReference type="Proteomes" id="UP000176741"/>
    </source>
</evidence>
<dbReference type="Proteomes" id="UP000176741">
    <property type="component" value="Unassembled WGS sequence"/>
</dbReference>
<comment type="catalytic activity">
    <reaction evidence="9 10">
        <text>UDP-N-acetyl-alpha-D-muramoyl-L-alanine + D-glutamate + ATP = UDP-N-acetyl-alpha-D-muramoyl-L-alanyl-D-glutamate + ADP + phosphate + H(+)</text>
        <dbReference type="Rhea" id="RHEA:16429"/>
        <dbReference type="ChEBI" id="CHEBI:15378"/>
        <dbReference type="ChEBI" id="CHEBI:29986"/>
        <dbReference type="ChEBI" id="CHEBI:30616"/>
        <dbReference type="ChEBI" id="CHEBI:43474"/>
        <dbReference type="ChEBI" id="CHEBI:83898"/>
        <dbReference type="ChEBI" id="CHEBI:83900"/>
        <dbReference type="ChEBI" id="CHEBI:456216"/>
        <dbReference type="EC" id="6.3.2.9"/>
    </reaction>
</comment>
<gene>
    <name evidence="9" type="primary">murD</name>
    <name evidence="13" type="ORF">A2771_00350</name>
</gene>
<dbReference type="SUPFAM" id="SSF53244">
    <property type="entry name" value="MurD-like peptide ligases, peptide-binding domain"/>
    <property type="match status" value="1"/>
</dbReference>